<keyword evidence="3" id="KW-1185">Reference proteome</keyword>
<feature type="compositionally biased region" description="Acidic residues" evidence="1">
    <location>
        <begin position="109"/>
        <end position="118"/>
    </location>
</feature>
<name>A0A371CIX8_9APHY</name>
<evidence type="ECO:0000313" key="3">
    <source>
        <dbReference type="Proteomes" id="UP000256964"/>
    </source>
</evidence>
<sequence length="243" mass="25869">MHQNDESAPGDDLDAEGVDVKEEKLWASVNPITLDEPSSGHTDEVSTAPATQSASEHATDEAKSVPPEEAQADDNVPRERSPARDAMEVDDKGPSEPEDGPPTSQFPDDNGDDAEDDVPQPLRRLKKHGRTDVMVDLDDDAEHGVEDLAHNVRSMVVSPPSSRAQNDGTQGTGRITRKRAATTTAEPEDKAVKVPKKDLKPGSGAVSSTQPVAARTRQRPQPGAKSKATAAMVKDDDTDAMIG</sequence>
<feature type="compositionally biased region" description="Basic and acidic residues" evidence="1">
    <location>
        <begin position="187"/>
        <end position="200"/>
    </location>
</feature>
<feature type="compositionally biased region" description="Basic and acidic residues" evidence="1">
    <location>
        <begin position="75"/>
        <end position="95"/>
    </location>
</feature>
<organism evidence="2 3">
    <name type="scientific">Lentinus brumalis</name>
    <dbReference type="NCBI Taxonomy" id="2498619"/>
    <lineage>
        <taxon>Eukaryota</taxon>
        <taxon>Fungi</taxon>
        <taxon>Dikarya</taxon>
        <taxon>Basidiomycota</taxon>
        <taxon>Agaricomycotina</taxon>
        <taxon>Agaricomycetes</taxon>
        <taxon>Polyporales</taxon>
        <taxon>Polyporaceae</taxon>
        <taxon>Lentinus</taxon>
    </lineage>
</organism>
<proteinExistence type="predicted"/>
<protein>
    <submittedName>
        <fullName evidence="2">Uncharacterized protein</fullName>
    </submittedName>
</protein>
<feature type="region of interest" description="Disordered" evidence="1">
    <location>
        <begin position="1"/>
        <end position="243"/>
    </location>
</feature>
<dbReference type="EMBL" id="KZ857573">
    <property type="protein sequence ID" value="RDX40228.1"/>
    <property type="molecule type" value="Genomic_DNA"/>
</dbReference>
<accession>A0A371CIX8</accession>
<feature type="compositionally biased region" description="Low complexity" evidence="1">
    <location>
        <begin position="152"/>
        <end position="163"/>
    </location>
</feature>
<evidence type="ECO:0000313" key="2">
    <source>
        <dbReference type="EMBL" id="RDX40228.1"/>
    </source>
</evidence>
<reference evidence="2 3" key="1">
    <citation type="journal article" date="2018" name="Biotechnol. Biofuels">
        <title>Integrative visual omics of the white-rot fungus Polyporus brumalis exposes the biotechnological potential of its oxidative enzymes for delignifying raw plant biomass.</title>
        <authorList>
            <person name="Miyauchi S."/>
            <person name="Rancon A."/>
            <person name="Drula E."/>
            <person name="Hage H."/>
            <person name="Chaduli D."/>
            <person name="Favel A."/>
            <person name="Grisel S."/>
            <person name="Henrissat B."/>
            <person name="Herpoel-Gimbert I."/>
            <person name="Ruiz-Duenas F.J."/>
            <person name="Chevret D."/>
            <person name="Hainaut M."/>
            <person name="Lin J."/>
            <person name="Wang M."/>
            <person name="Pangilinan J."/>
            <person name="Lipzen A."/>
            <person name="Lesage-Meessen L."/>
            <person name="Navarro D."/>
            <person name="Riley R."/>
            <person name="Grigoriev I.V."/>
            <person name="Zhou S."/>
            <person name="Raouche S."/>
            <person name="Rosso M.N."/>
        </authorList>
    </citation>
    <scope>NUCLEOTIDE SEQUENCE [LARGE SCALE GENOMIC DNA]</scope>
    <source>
        <strain evidence="2 3">BRFM 1820</strain>
    </source>
</reference>
<dbReference type="AlphaFoldDB" id="A0A371CIX8"/>
<dbReference type="Proteomes" id="UP000256964">
    <property type="component" value="Unassembled WGS sequence"/>
</dbReference>
<feature type="compositionally biased region" description="Acidic residues" evidence="1">
    <location>
        <begin position="8"/>
        <end position="17"/>
    </location>
</feature>
<gene>
    <name evidence="2" type="ORF">OH76DRAFT_1423831</name>
</gene>
<evidence type="ECO:0000256" key="1">
    <source>
        <dbReference type="SAM" id="MobiDB-lite"/>
    </source>
</evidence>